<dbReference type="Pfam" id="PF01713">
    <property type="entry name" value="Smr"/>
    <property type="match status" value="1"/>
</dbReference>
<name>A0A7Y2E7X8_UNCEI</name>
<evidence type="ECO:0000313" key="2">
    <source>
        <dbReference type="EMBL" id="NNF06869.1"/>
    </source>
</evidence>
<comment type="caution">
    <text evidence="2">The sequence shown here is derived from an EMBL/GenBank/DDBJ whole genome shotgun (WGS) entry which is preliminary data.</text>
</comment>
<evidence type="ECO:0000313" key="3">
    <source>
        <dbReference type="Proteomes" id="UP000547674"/>
    </source>
</evidence>
<evidence type="ECO:0000259" key="1">
    <source>
        <dbReference type="PROSITE" id="PS50828"/>
    </source>
</evidence>
<dbReference type="Gene3D" id="3.30.1370.110">
    <property type="match status" value="1"/>
</dbReference>
<dbReference type="AlphaFoldDB" id="A0A7Y2E7X8"/>
<dbReference type="Proteomes" id="UP000547674">
    <property type="component" value="Unassembled WGS sequence"/>
</dbReference>
<organism evidence="2 3">
    <name type="scientific">Eiseniibacteriota bacterium</name>
    <dbReference type="NCBI Taxonomy" id="2212470"/>
    <lineage>
        <taxon>Bacteria</taxon>
        <taxon>Candidatus Eiseniibacteriota</taxon>
    </lineage>
</organism>
<protein>
    <recommendedName>
        <fullName evidence="1">Smr domain-containing protein</fullName>
    </recommendedName>
</protein>
<proteinExistence type="predicted"/>
<accession>A0A7Y2E7X8</accession>
<dbReference type="PROSITE" id="PS50828">
    <property type="entry name" value="SMR"/>
    <property type="match status" value="1"/>
</dbReference>
<feature type="domain" description="Smr" evidence="1">
    <location>
        <begin position="76"/>
        <end position="151"/>
    </location>
</feature>
<feature type="non-terminal residue" evidence="2">
    <location>
        <position position="1"/>
    </location>
</feature>
<dbReference type="InterPro" id="IPR002625">
    <property type="entry name" value="Smr_dom"/>
</dbReference>
<sequence length="152" mass="16444">PDVVVAGETYWAEGLNRAVQVVRLTDGGRALVEYQGLRVELAEDALRIQEKKAPQPAKQKVAVGGVPEVDEVVTEVDLRGMRADEAQTALEIAVDRALLASMKELRVIHGFGTGALQRMVSQYCKTQPAVKSHRFGEKYEGGGGATVISLEK</sequence>
<dbReference type="SMART" id="SM00463">
    <property type="entry name" value="SMR"/>
    <property type="match status" value="1"/>
</dbReference>
<gene>
    <name evidence="2" type="ORF">HKN21_08915</name>
</gene>
<dbReference type="InterPro" id="IPR036063">
    <property type="entry name" value="Smr_dom_sf"/>
</dbReference>
<dbReference type="SUPFAM" id="SSF160443">
    <property type="entry name" value="SMR domain-like"/>
    <property type="match status" value="1"/>
</dbReference>
<dbReference type="EMBL" id="JABDJR010000354">
    <property type="protein sequence ID" value="NNF06869.1"/>
    <property type="molecule type" value="Genomic_DNA"/>
</dbReference>
<reference evidence="2 3" key="1">
    <citation type="submission" date="2020-03" db="EMBL/GenBank/DDBJ databases">
        <title>Metabolic flexibility allows generalist bacteria to become dominant in a frequently disturbed ecosystem.</title>
        <authorList>
            <person name="Chen Y.-J."/>
            <person name="Leung P.M."/>
            <person name="Bay S.K."/>
            <person name="Hugenholtz P."/>
            <person name="Kessler A.J."/>
            <person name="Shelley G."/>
            <person name="Waite D.W."/>
            <person name="Cook P.L."/>
            <person name="Greening C."/>
        </authorList>
    </citation>
    <scope>NUCLEOTIDE SEQUENCE [LARGE SCALE GENOMIC DNA]</scope>
    <source>
        <strain evidence="2">SS_bin_28</strain>
    </source>
</reference>